<evidence type="ECO:0000313" key="3">
    <source>
        <dbReference type="Proteomes" id="UP000027778"/>
    </source>
</evidence>
<accession>A0A073KEJ8</accession>
<dbReference type="InterPro" id="IPR004360">
    <property type="entry name" value="Glyas_Fos-R_dOase_dom"/>
</dbReference>
<dbReference type="EMBL" id="JOTM01000004">
    <property type="protein sequence ID" value="KEK24882.1"/>
    <property type="molecule type" value="Genomic_DNA"/>
</dbReference>
<name>A0A073KEJ8_9BACI</name>
<dbReference type="PROSITE" id="PS51819">
    <property type="entry name" value="VOC"/>
    <property type="match status" value="1"/>
</dbReference>
<dbReference type="OrthoDB" id="375220at2"/>
<keyword evidence="3" id="KW-1185">Reference proteome</keyword>
<comment type="caution">
    <text evidence="2">The sequence shown here is derived from an EMBL/GenBank/DDBJ whole genome shotgun (WGS) entry which is preliminary data.</text>
</comment>
<evidence type="ECO:0000313" key="2">
    <source>
        <dbReference type="EMBL" id="KEK24882.1"/>
    </source>
</evidence>
<dbReference type="InterPro" id="IPR029068">
    <property type="entry name" value="Glyas_Bleomycin-R_OHBP_Dase"/>
</dbReference>
<organism evidence="2 3">
    <name type="scientific">Bacillus gaemokensis</name>
    <dbReference type="NCBI Taxonomy" id="574375"/>
    <lineage>
        <taxon>Bacteria</taxon>
        <taxon>Bacillati</taxon>
        <taxon>Bacillota</taxon>
        <taxon>Bacilli</taxon>
        <taxon>Bacillales</taxon>
        <taxon>Bacillaceae</taxon>
        <taxon>Bacillus</taxon>
        <taxon>Bacillus cereus group</taxon>
    </lineage>
</organism>
<dbReference type="eggNOG" id="COG0346">
    <property type="taxonomic scope" value="Bacteria"/>
</dbReference>
<reference evidence="2 3" key="1">
    <citation type="submission" date="2014-06" db="EMBL/GenBank/DDBJ databases">
        <title>Draft genome sequence of Bacillus gaemokensis JCM 15801 (MCCC 1A00707).</title>
        <authorList>
            <person name="Lai Q."/>
            <person name="Liu Y."/>
            <person name="Shao Z."/>
        </authorList>
    </citation>
    <scope>NUCLEOTIDE SEQUENCE [LARGE SCALE GENOMIC DNA]</scope>
    <source>
        <strain evidence="2 3">JCM 15801</strain>
    </source>
</reference>
<dbReference type="STRING" id="574375.AZF08_12635"/>
<dbReference type="InterPro" id="IPR037523">
    <property type="entry name" value="VOC_core"/>
</dbReference>
<sequence length="121" mass="14144">MFKKLECVSIHTKDIEKSALFYKSMGLKQHWIVERNLENDQVWTLIGLKFPEKHSSELVLSNHPDINFMEVEILVEDVLQTYESLKENKDVKWIREPFQTESGHVAVMEAPDENVFVLVGK</sequence>
<dbReference type="Gene3D" id="3.10.180.10">
    <property type="entry name" value="2,3-Dihydroxybiphenyl 1,2-Dioxygenase, domain 1"/>
    <property type="match status" value="1"/>
</dbReference>
<protein>
    <submittedName>
        <fullName evidence="2">Glyoxalase</fullName>
    </submittedName>
</protein>
<feature type="domain" description="VOC" evidence="1">
    <location>
        <begin position="4"/>
        <end position="121"/>
    </location>
</feature>
<dbReference type="RefSeq" id="WP_033673888.1">
    <property type="nucleotide sequence ID" value="NZ_JOTM01000004.1"/>
</dbReference>
<gene>
    <name evidence="2" type="ORF">BAGA_21625</name>
</gene>
<dbReference type="SUPFAM" id="SSF54593">
    <property type="entry name" value="Glyoxalase/Bleomycin resistance protein/Dihydroxybiphenyl dioxygenase"/>
    <property type="match status" value="1"/>
</dbReference>
<evidence type="ECO:0000259" key="1">
    <source>
        <dbReference type="PROSITE" id="PS51819"/>
    </source>
</evidence>
<dbReference type="Pfam" id="PF00903">
    <property type="entry name" value="Glyoxalase"/>
    <property type="match status" value="1"/>
</dbReference>
<dbReference type="AlphaFoldDB" id="A0A073KEJ8"/>
<dbReference type="Proteomes" id="UP000027778">
    <property type="component" value="Unassembled WGS sequence"/>
</dbReference>
<proteinExistence type="predicted"/>